<sequence length="319" mass="35708">MLHRLREEADRYDRRLSIGVGDTDEYIKSRMSSSSRTDHPSSCIPNDPTPSTAYNERPLSPQVITPAHNLTDQTFQQRLSTLSPEVLDLLQSEIGSELNIRELFHRLHTLEHNLSLRHRSHNTNIDISLPLKVDKPSLLQRMIPSCISRKIKKRNKGVGIMDDTPSQNHISDTKSVLLKPSDIHPAPDAKQPITKPSNLPTPPPHIDAKDSLQIAIWYHEQDELEYSVYYLELSASEGNPLGLFLLGMCLRHGLGIPTDAPRGLRCLIRSVEAAVVNLPSLIIRRKVLGTPRGGTPDVSLRREVERRATPVGSLGREIG</sequence>
<evidence type="ECO:0000256" key="1">
    <source>
        <dbReference type="SAM" id="MobiDB-lite"/>
    </source>
</evidence>
<dbReference type="EMBL" id="JADGJD010001951">
    <property type="protein sequence ID" value="KAJ3036318.1"/>
    <property type="molecule type" value="Genomic_DNA"/>
</dbReference>
<organism evidence="2 3">
    <name type="scientific">Rhizophlyctis rosea</name>
    <dbReference type="NCBI Taxonomy" id="64517"/>
    <lineage>
        <taxon>Eukaryota</taxon>
        <taxon>Fungi</taxon>
        <taxon>Fungi incertae sedis</taxon>
        <taxon>Chytridiomycota</taxon>
        <taxon>Chytridiomycota incertae sedis</taxon>
        <taxon>Chytridiomycetes</taxon>
        <taxon>Rhizophlyctidales</taxon>
        <taxon>Rhizophlyctidaceae</taxon>
        <taxon>Rhizophlyctis</taxon>
    </lineage>
</organism>
<proteinExistence type="predicted"/>
<dbReference type="InterPro" id="IPR011990">
    <property type="entry name" value="TPR-like_helical_dom_sf"/>
</dbReference>
<feature type="region of interest" description="Disordered" evidence="1">
    <location>
        <begin position="27"/>
        <end position="54"/>
    </location>
</feature>
<protein>
    <submittedName>
        <fullName evidence="2">Uncharacterized protein</fullName>
    </submittedName>
</protein>
<reference evidence="2" key="1">
    <citation type="submission" date="2020-05" db="EMBL/GenBank/DDBJ databases">
        <title>Phylogenomic resolution of chytrid fungi.</title>
        <authorList>
            <person name="Stajich J.E."/>
            <person name="Amses K."/>
            <person name="Simmons R."/>
            <person name="Seto K."/>
            <person name="Myers J."/>
            <person name="Bonds A."/>
            <person name="Quandt C.A."/>
            <person name="Barry K."/>
            <person name="Liu P."/>
            <person name="Grigoriev I."/>
            <person name="Longcore J.E."/>
            <person name="James T.Y."/>
        </authorList>
    </citation>
    <scope>NUCLEOTIDE SEQUENCE</scope>
    <source>
        <strain evidence="2">JEL0318</strain>
    </source>
</reference>
<keyword evidence="3" id="KW-1185">Reference proteome</keyword>
<evidence type="ECO:0000313" key="2">
    <source>
        <dbReference type="EMBL" id="KAJ3036318.1"/>
    </source>
</evidence>
<comment type="caution">
    <text evidence="2">The sequence shown here is derived from an EMBL/GenBank/DDBJ whole genome shotgun (WGS) entry which is preliminary data.</text>
</comment>
<dbReference type="AlphaFoldDB" id="A0AAD5S1V8"/>
<dbReference type="SUPFAM" id="SSF81901">
    <property type="entry name" value="HCP-like"/>
    <property type="match status" value="1"/>
</dbReference>
<evidence type="ECO:0000313" key="3">
    <source>
        <dbReference type="Proteomes" id="UP001212841"/>
    </source>
</evidence>
<dbReference type="Gene3D" id="1.25.40.10">
    <property type="entry name" value="Tetratricopeptide repeat domain"/>
    <property type="match status" value="1"/>
</dbReference>
<name>A0AAD5S1V8_9FUNG</name>
<accession>A0AAD5S1V8</accession>
<dbReference type="Proteomes" id="UP001212841">
    <property type="component" value="Unassembled WGS sequence"/>
</dbReference>
<gene>
    <name evidence="2" type="ORF">HK097_003876</name>
</gene>
<feature type="non-terminal residue" evidence="2">
    <location>
        <position position="319"/>
    </location>
</feature>